<evidence type="ECO:0000313" key="6">
    <source>
        <dbReference type="EMBL" id="KAL3425283.1"/>
    </source>
</evidence>
<feature type="compositionally biased region" description="Low complexity" evidence="4">
    <location>
        <begin position="134"/>
        <end position="155"/>
    </location>
</feature>
<dbReference type="PANTHER" id="PTHR46910:SF4">
    <property type="entry name" value="ZN(2)-C6 FUNGAL-TYPE DOMAIN-CONTAINING PROTEIN"/>
    <property type="match status" value="1"/>
</dbReference>
<dbReference type="Pfam" id="PF00172">
    <property type="entry name" value="Zn_clus"/>
    <property type="match status" value="1"/>
</dbReference>
<dbReference type="InterPro" id="IPR001138">
    <property type="entry name" value="Zn2Cys6_DnaBD"/>
</dbReference>
<protein>
    <recommendedName>
        <fullName evidence="5">Zn(2)-C6 fungal-type domain-containing protein</fullName>
    </recommendedName>
</protein>
<dbReference type="InterPro" id="IPR050987">
    <property type="entry name" value="AtrR-like"/>
</dbReference>
<dbReference type="PROSITE" id="PS00463">
    <property type="entry name" value="ZN2_CY6_FUNGAL_1"/>
    <property type="match status" value="1"/>
</dbReference>
<evidence type="ECO:0000259" key="5">
    <source>
        <dbReference type="PROSITE" id="PS50048"/>
    </source>
</evidence>
<feature type="compositionally biased region" description="Basic and acidic residues" evidence="4">
    <location>
        <begin position="16"/>
        <end position="32"/>
    </location>
</feature>
<feature type="domain" description="Zn(2)-C6 fungal-type" evidence="5">
    <location>
        <begin position="52"/>
        <end position="82"/>
    </location>
</feature>
<dbReference type="CDD" id="cd12148">
    <property type="entry name" value="fungal_TF_MHR"/>
    <property type="match status" value="1"/>
</dbReference>
<evidence type="ECO:0000256" key="4">
    <source>
        <dbReference type="SAM" id="MobiDB-lite"/>
    </source>
</evidence>
<organism evidence="6 7">
    <name type="scientific">Phlyctema vagabunda</name>
    <dbReference type="NCBI Taxonomy" id="108571"/>
    <lineage>
        <taxon>Eukaryota</taxon>
        <taxon>Fungi</taxon>
        <taxon>Dikarya</taxon>
        <taxon>Ascomycota</taxon>
        <taxon>Pezizomycotina</taxon>
        <taxon>Leotiomycetes</taxon>
        <taxon>Helotiales</taxon>
        <taxon>Dermateaceae</taxon>
        <taxon>Phlyctema</taxon>
    </lineage>
</organism>
<evidence type="ECO:0000256" key="3">
    <source>
        <dbReference type="SAM" id="Coils"/>
    </source>
</evidence>
<keyword evidence="7" id="KW-1185">Reference proteome</keyword>
<dbReference type="Pfam" id="PF04082">
    <property type="entry name" value="Fungal_trans"/>
    <property type="match status" value="1"/>
</dbReference>
<keyword evidence="1" id="KW-0479">Metal-binding</keyword>
<keyword evidence="2" id="KW-0539">Nucleus</keyword>
<dbReference type="EMBL" id="JBFCZG010000002">
    <property type="protein sequence ID" value="KAL3425283.1"/>
    <property type="molecule type" value="Genomic_DNA"/>
</dbReference>
<evidence type="ECO:0000256" key="1">
    <source>
        <dbReference type="ARBA" id="ARBA00022723"/>
    </source>
</evidence>
<gene>
    <name evidence="6" type="ORF">PVAG01_02074</name>
</gene>
<sequence length="909" mass="101280">MAAAMPPRKRSASAFDGEREPATTSLPKHESPEEFSNAVKKKVFASSRTGQACDRCKIRKIRCDGLPGGCSPCNQVKTECRTTDRISGRATQRGYVENLEKQNVSLTQQVRELEQRLQQMGVDVKPEKGHHGSEVSQYDYSNSSSSPSRPGNTWSPTRQSLPPAAATTIQVAEDENRILPAFRAGCTGDNYLGVSPGNSALSFIKGTALSILGMEIDIADFDSIDMDEPRPSSLHQPLYNKSYQAFLQSALNINPRMESIELPPRREGSEYAQWYFRAIAPFMPLLHKPSFMRLLDRMYDDPSFHATAAETVMVHVVFAIMYFQYAARNWENKSEQARFTHQSNRHYHFALSKFYDLSCSHTFQDVQAMTLLCAHLRNFPKPGASWIMTQTAMALAIELGLHRSAKRWASDTIPNPLEVEMRKRTFWSLLAIDLTLSGKLGRPMTMRNEDFDVELPEPMDDELLSERGLDTSNGPGRCLHHIGLAVYSILPIYNELYCTIYAVQRKPENYVAQVHRLEGLMQAWQDGLSPEVVNGRCGQSEQEGQVHALYIQAWVLEFRLLLRHPAVSLSTDPKFNAASMSSSVKAARDMLKVVKQLQKLKSLDTTWYSSTVYVMAITTTLFNQWEKRGETSAADLAELKEEMDSWLDVMGDIGALLGSGDRLPEAVRQVTNGTLGLLARRPPGARPAASRPNITQQDLKVEPGTETSLVPLTNGNAYNQIAYPPNGASIDGHSASYVPNNPHVSNGHQQSYPPATPYGDYSANDNSYHQFQNYSTSTLETVEAPAITNYTSPDSQVSYNYPVVSRPQSQSMPLGPQAWQQWTNTVAMSFDAQNIYVPPSVALPMHSRHVSTAMPISTMTDTNSVTASVGMMNAHQGMMMVGPMNHVPVNINASWPQIFDESLYQQRPL</sequence>
<dbReference type="CDD" id="cd14686">
    <property type="entry name" value="bZIP"/>
    <property type="match status" value="1"/>
</dbReference>
<reference evidence="6 7" key="1">
    <citation type="submission" date="2024-06" db="EMBL/GenBank/DDBJ databases">
        <title>Complete genome of Phlyctema vagabunda strain 19-DSS-EL-015.</title>
        <authorList>
            <person name="Fiorenzani C."/>
        </authorList>
    </citation>
    <scope>NUCLEOTIDE SEQUENCE [LARGE SCALE GENOMIC DNA]</scope>
    <source>
        <strain evidence="6 7">19-DSS-EL-015</strain>
    </source>
</reference>
<dbReference type="PANTHER" id="PTHR46910">
    <property type="entry name" value="TRANSCRIPTION FACTOR PDR1"/>
    <property type="match status" value="1"/>
</dbReference>
<dbReference type="PROSITE" id="PS50048">
    <property type="entry name" value="ZN2_CY6_FUNGAL_2"/>
    <property type="match status" value="1"/>
</dbReference>
<dbReference type="SMART" id="SM00906">
    <property type="entry name" value="Fungal_trans"/>
    <property type="match status" value="1"/>
</dbReference>
<feature type="coiled-coil region" evidence="3">
    <location>
        <begin position="96"/>
        <end position="123"/>
    </location>
</feature>
<dbReference type="SUPFAM" id="SSF57701">
    <property type="entry name" value="Zn2/Cys6 DNA-binding domain"/>
    <property type="match status" value="1"/>
</dbReference>
<dbReference type="InterPro" id="IPR036864">
    <property type="entry name" value="Zn2-C6_fun-type_DNA-bd_sf"/>
</dbReference>
<name>A0ABR4PPI2_9HELO</name>
<feature type="region of interest" description="Disordered" evidence="4">
    <location>
        <begin position="123"/>
        <end position="166"/>
    </location>
</feature>
<dbReference type="Gene3D" id="4.10.240.10">
    <property type="entry name" value="Zn(2)-C6 fungal-type DNA-binding domain"/>
    <property type="match status" value="1"/>
</dbReference>
<dbReference type="Proteomes" id="UP001629113">
    <property type="component" value="Unassembled WGS sequence"/>
</dbReference>
<evidence type="ECO:0000256" key="2">
    <source>
        <dbReference type="ARBA" id="ARBA00023242"/>
    </source>
</evidence>
<evidence type="ECO:0000313" key="7">
    <source>
        <dbReference type="Proteomes" id="UP001629113"/>
    </source>
</evidence>
<dbReference type="CDD" id="cd00067">
    <property type="entry name" value="GAL4"/>
    <property type="match status" value="1"/>
</dbReference>
<comment type="caution">
    <text evidence="6">The sequence shown here is derived from an EMBL/GenBank/DDBJ whole genome shotgun (WGS) entry which is preliminary data.</text>
</comment>
<dbReference type="InterPro" id="IPR007219">
    <property type="entry name" value="XnlR_reg_dom"/>
</dbReference>
<accession>A0ABR4PPI2</accession>
<keyword evidence="3" id="KW-0175">Coiled coil</keyword>
<feature type="compositionally biased region" description="Basic and acidic residues" evidence="4">
    <location>
        <begin position="124"/>
        <end position="133"/>
    </location>
</feature>
<dbReference type="SMART" id="SM00066">
    <property type="entry name" value="GAL4"/>
    <property type="match status" value="1"/>
</dbReference>
<feature type="region of interest" description="Disordered" evidence="4">
    <location>
        <begin position="1"/>
        <end position="37"/>
    </location>
</feature>
<proteinExistence type="predicted"/>